<protein>
    <submittedName>
        <fullName evidence="1">Transposase</fullName>
    </submittedName>
</protein>
<reference evidence="2" key="1">
    <citation type="submission" date="2014-02" db="EMBL/GenBank/DDBJ databases">
        <authorList>
            <person name="Gan H."/>
        </authorList>
    </citation>
    <scope>NUCLEOTIDE SEQUENCE [LARGE SCALE GENOMIC DNA]</scope>
    <source>
        <strain evidence="2">S1</strain>
    </source>
</reference>
<gene>
    <name evidence="1" type="ORF">BN948_04411</name>
</gene>
<dbReference type="EMBL" id="CCAE010000059">
    <property type="protein sequence ID" value="CDN89971.1"/>
    <property type="molecule type" value="Genomic_DNA"/>
</dbReference>
<dbReference type="Pfam" id="PF13565">
    <property type="entry name" value="HTH_32"/>
    <property type="match status" value="1"/>
</dbReference>
<evidence type="ECO:0000313" key="1">
    <source>
        <dbReference type="EMBL" id="CDN89971.1"/>
    </source>
</evidence>
<accession>A0A1L1PZE1</accession>
<organism evidence="1 2">
    <name type="scientific">Hydrogenophaga intermedia</name>
    <dbReference type="NCBI Taxonomy" id="65786"/>
    <lineage>
        <taxon>Bacteria</taxon>
        <taxon>Pseudomonadati</taxon>
        <taxon>Pseudomonadota</taxon>
        <taxon>Betaproteobacteria</taxon>
        <taxon>Burkholderiales</taxon>
        <taxon>Comamonadaceae</taxon>
        <taxon>Hydrogenophaga</taxon>
    </lineage>
</organism>
<dbReference type="SUPFAM" id="SSF46689">
    <property type="entry name" value="Homeodomain-like"/>
    <property type="match status" value="1"/>
</dbReference>
<dbReference type="Proteomes" id="UP000028878">
    <property type="component" value="Unassembled WGS sequence"/>
</dbReference>
<sequence>MRVAEPIETDAQTERELRALAKGRRVEARVQQRASVILLAAQGWQNKEIADEVKLDRRQVALWRRRFIEGGVQALMQDAARSGRAPSVTAAVEWYVLRTTQNEQPASGGNWSTRSLAAHLGISATTVRRVWQRNGIQPHVLDGAAVSHDPPRFEGRRVDVLGLFVGPFERALVLGCDDARPARAGAWVHDDLGTASLSAALGALERAVIPTSPDPLRHQKWLRFLHLVDRRAPESVRLHLIVDNHAAYRHPEVKAWLARRPRVVVHGPFDETPWLKRVRRILRGIADQGVRRHSFVHLPELLQAIAQRVGPHHEMRQPFVWTAPAQTAPTRGER</sequence>
<dbReference type="NCBIfam" id="NF033545">
    <property type="entry name" value="transpos_IS630"/>
    <property type="match status" value="1"/>
</dbReference>
<dbReference type="InterPro" id="IPR009057">
    <property type="entry name" value="Homeodomain-like_sf"/>
</dbReference>
<name>A0A1L1PZE1_HYDIT</name>
<evidence type="ECO:0000313" key="2">
    <source>
        <dbReference type="Proteomes" id="UP000028878"/>
    </source>
</evidence>
<proteinExistence type="predicted"/>
<dbReference type="InterPro" id="IPR047655">
    <property type="entry name" value="Transpos_IS630-like"/>
</dbReference>
<keyword evidence="2" id="KW-1185">Reference proteome</keyword>
<reference evidence="2" key="2">
    <citation type="submission" date="2014-11" db="EMBL/GenBank/DDBJ databases">
        <title>Draft genome sequence of Hydrogenophaga intermedia S1.</title>
        <authorList>
            <person name="Gan H.M."/>
            <person name="Chew T.H."/>
            <person name="Stolz A."/>
        </authorList>
    </citation>
    <scope>NUCLEOTIDE SEQUENCE [LARGE SCALE GENOMIC DNA]</scope>
    <source>
        <strain evidence="2">S1</strain>
    </source>
</reference>
<dbReference type="AlphaFoldDB" id="A0A1L1PZE1"/>